<dbReference type="EMBL" id="VSSQ01123849">
    <property type="protein sequence ID" value="MPN55043.1"/>
    <property type="molecule type" value="Genomic_DNA"/>
</dbReference>
<organism evidence="1">
    <name type="scientific">bioreactor metagenome</name>
    <dbReference type="NCBI Taxonomy" id="1076179"/>
    <lineage>
        <taxon>unclassified sequences</taxon>
        <taxon>metagenomes</taxon>
        <taxon>ecological metagenomes</taxon>
    </lineage>
</organism>
<evidence type="ECO:0000313" key="1">
    <source>
        <dbReference type="EMBL" id="MPN55043.1"/>
    </source>
</evidence>
<gene>
    <name evidence="1" type="ORF">SDC9_202722</name>
</gene>
<reference evidence="1" key="1">
    <citation type="submission" date="2019-08" db="EMBL/GenBank/DDBJ databases">
        <authorList>
            <person name="Kucharzyk K."/>
            <person name="Murdoch R.W."/>
            <person name="Higgins S."/>
            <person name="Loffler F."/>
        </authorList>
    </citation>
    <scope>NUCLEOTIDE SEQUENCE</scope>
</reference>
<accession>A0A645J6E1</accession>
<proteinExistence type="predicted"/>
<protein>
    <submittedName>
        <fullName evidence="1">Uncharacterized protein</fullName>
    </submittedName>
</protein>
<sequence>MLIITGFVRSSITLPAGWVVNANQANPINAQFQFIATKVAVAGDPGSNVTVSQAVSGRIGLTTLSVTNAVLGPITSGVSNSSPTVNPGPAPNKGLYILSFGVYSQTSPGNISCSNLIQLTPTSLDPLRNATAVKYVESLETISSAVTTGGTDCTWLNIFLGIKP</sequence>
<dbReference type="AlphaFoldDB" id="A0A645J6E1"/>
<comment type="caution">
    <text evidence="1">The sequence shown here is derived from an EMBL/GenBank/DDBJ whole genome shotgun (WGS) entry which is preliminary data.</text>
</comment>
<name>A0A645J6E1_9ZZZZ</name>